<feature type="non-terminal residue" evidence="3">
    <location>
        <position position="1"/>
    </location>
</feature>
<sequence>DPELIFLTDGASKSVIQILKLYYTRHGNTLFQEVLVSATILLLTLLLWLFAPPNFLIGRELLLINKSPFRQPRPFSAENIDIHRFTNHQFTISFSHNPVLSLILRTSTLRHLHSHLYYILPYMFVLNINNISSPSVIRQTTSLHNFLYKFVHFKYHVIFSILYAEEVDTTREYINMEKSRRVQVRPRSFTRKGNSSQSKSTKTMDVAHDAQLPQTSMRRQ</sequence>
<comment type="caution">
    <text evidence="3">The sequence shown here is derived from an EMBL/GenBank/DDBJ whole genome shotgun (WGS) entry which is preliminary data.</text>
</comment>
<dbReference type="EMBL" id="JAGKQM010000014">
    <property type="protein sequence ID" value="KAH0884479.1"/>
    <property type="molecule type" value="Genomic_DNA"/>
</dbReference>
<keyword evidence="2" id="KW-1133">Transmembrane helix</keyword>
<gene>
    <name evidence="3" type="ORF">HID58_060575</name>
</gene>
<organism evidence="3 4">
    <name type="scientific">Brassica napus</name>
    <name type="common">Rape</name>
    <dbReference type="NCBI Taxonomy" id="3708"/>
    <lineage>
        <taxon>Eukaryota</taxon>
        <taxon>Viridiplantae</taxon>
        <taxon>Streptophyta</taxon>
        <taxon>Embryophyta</taxon>
        <taxon>Tracheophyta</taxon>
        <taxon>Spermatophyta</taxon>
        <taxon>Magnoliopsida</taxon>
        <taxon>eudicotyledons</taxon>
        <taxon>Gunneridae</taxon>
        <taxon>Pentapetalae</taxon>
        <taxon>rosids</taxon>
        <taxon>malvids</taxon>
        <taxon>Brassicales</taxon>
        <taxon>Brassicaceae</taxon>
        <taxon>Brassiceae</taxon>
        <taxon>Brassica</taxon>
    </lineage>
</organism>
<evidence type="ECO:0000256" key="1">
    <source>
        <dbReference type="SAM" id="MobiDB-lite"/>
    </source>
</evidence>
<feature type="region of interest" description="Disordered" evidence="1">
    <location>
        <begin position="184"/>
        <end position="220"/>
    </location>
</feature>
<keyword evidence="4" id="KW-1185">Reference proteome</keyword>
<feature type="compositionally biased region" description="Polar residues" evidence="1">
    <location>
        <begin position="191"/>
        <end position="203"/>
    </location>
</feature>
<feature type="transmembrane region" description="Helical" evidence="2">
    <location>
        <begin position="30"/>
        <end position="51"/>
    </location>
</feature>
<protein>
    <submittedName>
        <fullName evidence="3">Uncharacterized protein</fullName>
    </submittedName>
</protein>
<feature type="non-terminal residue" evidence="3">
    <location>
        <position position="220"/>
    </location>
</feature>
<accession>A0ABQ7ZW46</accession>
<dbReference type="Proteomes" id="UP000824890">
    <property type="component" value="Unassembled WGS sequence"/>
</dbReference>
<name>A0ABQ7ZW46_BRANA</name>
<reference evidence="3 4" key="1">
    <citation type="submission" date="2021-05" db="EMBL/GenBank/DDBJ databases">
        <title>Genome Assembly of Synthetic Allotetraploid Brassica napus Reveals Homoeologous Exchanges between Subgenomes.</title>
        <authorList>
            <person name="Davis J.T."/>
        </authorList>
    </citation>
    <scope>NUCLEOTIDE SEQUENCE [LARGE SCALE GENOMIC DNA]</scope>
    <source>
        <strain evidence="4">cv. Da-Ae</strain>
        <tissue evidence="3">Seedling</tissue>
    </source>
</reference>
<evidence type="ECO:0000313" key="4">
    <source>
        <dbReference type="Proteomes" id="UP000824890"/>
    </source>
</evidence>
<evidence type="ECO:0000313" key="3">
    <source>
        <dbReference type="EMBL" id="KAH0884479.1"/>
    </source>
</evidence>
<keyword evidence="2" id="KW-0472">Membrane</keyword>
<evidence type="ECO:0000256" key="2">
    <source>
        <dbReference type="SAM" id="Phobius"/>
    </source>
</evidence>
<keyword evidence="2" id="KW-0812">Transmembrane</keyword>
<proteinExistence type="predicted"/>